<gene>
    <name evidence="10" type="primary">egsA</name>
    <name evidence="10" type="ORF">KS4_24690</name>
</gene>
<dbReference type="KEGG" id="pcor:KS4_24690"/>
<keyword evidence="1" id="KW-0963">Cytoplasm</keyword>
<keyword evidence="9" id="KW-1208">Phospholipid metabolism</keyword>
<evidence type="ECO:0000256" key="6">
    <source>
        <dbReference type="ARBA" id="ARBA00023027"/>
    </source>
</evidence>
<dbReference type="PANTHER" id="PTHR43616:SF5">
    <property type="entry name" value="GLYCEROL DEHYDROGENASE 1"/>
    <property type="match status" value="1"/>
</dbReference>
<proteinExistence type="predicted"/>
<dbReference type="Gene3D" id="3.40.50.1970">
    <property type="match status" value="1"/>
</dbReference>
<dbReference type="GO" id="GO:0046872">
    <property type="term" value="F:metal ion binding"/>
    <property type="evidence" value="ECO:0007669"/>
    <property type="project" value="UniProtKB-KW"/>
</dbReference>
<keyword evidence="5 10" id="KW-0560">Oxidoreductase</keyword>
<keyword evidence="3" id="KW-0479">Metal-binding</keyword>
<dbReference type="RefSeq" id="WP_145078185.1">
    <property type="nucleotide sequence ID" value="NZ_CP036425.1"/>
</dbReference>
<keyword evidence="4" id="KW-0521">NADP</keyword>
<evidence type="ECO:0000256" key="9">
    <source>
        <dbReference type="ARBA" id="ARBA00023264"/>
    </source>
</evidence>
<keyword evidence="7" id="KW-0443">Lipid metabolism</keyword>
<organism evidence="10 11">
    <name type="scientific">Poriferisphaera corsica</name>
    <dbReference type="NCBI Taxonomy" id="2528020"/>
    <lineage>
        <taxon>Bacteria</taxon>
        <taxon>Pseudomonadati</taxon>
        <taxon>Planctomycetota</taxon>
        <taxon>Phycisphaerae</taxon>
        <taxon>Phycisphaerales</taxon>
        <taxon>Phycisphaeraceae</taxon>
        <taxon>Poriferisphaera</taxon>
    </lineage>
</organism>
<dbReference type="InterPro" id="IPR016205">
    <property type="entry name" value="Glycerol_DH"/>
</dbReference>
<dbReference type="GO" id="GO:0008654">
    <property type="term" value="P:phospholipid biosynthetic process"/>
    <property type="evidence" value="ECO:0007669"/>
    <property type="project" value="UniProtKB-KW"/>
</dbReference>
<dbReference type="Pfam" id="PF13685">
    <property type="entry name" value="Fe-ADH_2"/>
    <property type="match status" value="1"/>
</dbReference>
<dbReference type="PANTHER" id="PTHR43616">
    <property type="entry name" value="GLYCEROL DEHYDROGENASE"/>
    <property type="match status" value="1"/>
</dbReference>
<dbReference type="OrthoDB" id="9763580at2"/>
<dbReference type="InterPro" id="IPR032837">
    <property type="entry name" value="G1PDH"/>
</dbReference>
<dbReference type="EMBL" id="CP036425">
    <property type="protein sequence ID" value="QDU34401.1"/>
    <property type="molecule type" value="Genomic_DNA"/>
</dbReference>
<dbReference type="GO" id="GO:0050492">
    <property type="term" value="F:glycerol-1-phosphate dehydrogenase [NAD(P)+] activity"/>
    <property type="evidence" value="ECO:0007669"/>
    <property type="project" value="UniProtKB-EC"/>
</dbReference>
<dbReference type="Proteomes" id="UP000317369">
    <property type="component" value="Chromosome"/>
</dbReference>
<keyword evidence="8" id="KW-0594">Phospholipid biosynthesis</keyword>
<evidence type="ECO:0000256" key="4">
    <source>
        <dbReference type="ARBA" id="ARBA00022857"/>
    </source>
</evidence>
<reference evidence="10 11" key="1">
    <citation type="submission" date="2019-02" db="EMBL/GenBank/DDBJ databases">
        <title>Deep-cultivation of Planctomycetes and their phenomic and genomic characterization uncovers novel biology.</title>
        <authorList>
            <person name="Wiegand S."/>
            <person name="Jogler M."/>
            <person name="Boedeker C."/>
            <person name="Pinto D."/>
            <person name="Vollmers J."/>
            <person name="Rivas-Marin E."/>
            <person name="Kohn T."/>
            <person name="Peeters S.H."/>
            <person name="Heuer A."/>
            <person name="Rast P."/>
            <person name="Oberbeckmann S."/>
            <person name="Bunk B."/>
            <person name="Jeske O."/>
            <person name="Meyerdierks A."/>
            <person name="Storesund J.E."/>
            <person name="Kallscheuer N."/>
            <person name="Luecker S."/>
            <person name="Lage O.M."/>
            <person name="Pohl T."/>
            <person name="Merkel B.J."/>
            <person name="Hornburger P."/>
            <person name="Mueller R.-W."/>
            <person name="Bruemmer F."/>
            <person name="Labrenz M."/>
            <person name="Spormann A.M."/>
            <person name="Op den Camp H."/>
            <person name="Overmann J."/>
            <person name="Amann R."/>
            <person name="Jetten M.S.M."/>
            <person name="Mascher T."/>
            <person name="Medema M.H."/>
            <person name="Devos D.P."/>
            <person name="Kaster A.-K."/>
            <person name="Ovreas L."/>
            <person name="Rohde M."/>
            <person name="Galperin M.Y."/>
            <person name="Jogler C."/>
        </authorList>
    </citation>
    <scope>NUCLEOTIDE SEQUENCE [LARGE SCALE GENOMIC DNA]</scope>
    <source>
        <strain evidence="10 11">KS4</strain>
    </source>
</reference>
<evidence type="ECO:0000313" key="10">
    <source>
        <dbReference type="EMBL" id="QDU34401.1"/>
    </source>
</evidence>
<evidence type="ECO:0000256" key="8">
    <source>
        <dbReference type="ARBA" id="ARBA00023209"/>
    </source>
</evidence>
<sequence length="450" mass="49912">MQEPLNLKLSEALTEANDTKSLSIGHGAISELPRILRRYFRGQRAVIVADENTWRAAGDRVHKILLDVGLSAHHDDHDRLILDSEDLHAEMRHVEAVQSYLESLTNHVAIAVGGGTINDLVKLAVSQLGRSYVCVATAASVDGFGAYSASIEVDGHKQTIYCPAPLAVVADLDVICRAPKALNAAGYGDLLAKYVSGIDWIFADAAGVEAIDEHVWGLTRDEIDLWTGKPKGVNAGDSEPIRNLFNGLIMQGIAMDVYQDTRPCSGAEHQFSHNLDMIGHRYHGEIPYHGMKVGIGSIAMTKLQEKMLAFDPSELDIDKRLADWMDKETATQRGQDLFEQPKLKEVVGKEYPKKHMNAAEARVMIDKLITHWPETVLRAKPWHLGSAEYQARLKAAGCPIHPEEIGVSLDFVKSLYFKAYHTRARFTALDVAVLLGKLHDWVDEIFNEPW</sequence>
<keyword evidence="6" id="KW-0520">NAD</keyword>
<evidence type="ECO:0000313" key="11">
    <source>
        <dbReference type="Proteomes" id="UP000317369"/>
    </source>
</evidence>
<keyword evidence="11" id="KW-1185">Reference proteome</keyword>
<evidence type="ECO:0000256" key="2">
    <source>
        <dbReference type="ARBA" id="ARBA00022516"/>
    </source>
</evidence>
<dbReference type="Gene3D" id="1.20.1090.10">
    <property type="entry name" value="Dehydroquinate synthase-like - alpha domain"/>
    <property type="match status" value="1"/>
</dbReference>
<dbReference type="AlphaFoldDB" id="A0A517YVZ0"/>
<keyword evidence="2" id="KW-0444">Lipid biosynthesis</keyword>
<evidence type="ECO:0000256" key="5">
    <source>
        <dbReference type="ARBA" id="ARBA00023002"/>
    </source>
</evidence>
<evidence type="ECO:0000256" key="1">
    <source>
        <dbReference type="ARBA" id="ARBA00022490"/>
    </source>
</evidence>
<accession>A0A517YVZ0</accession>
<protein>
    <submittedName>
        <fullName evidence="10">Glycerol-1-phosphate dehydrogenase [NAD(P)+]</fullName>
        <ecNumber evidence="10">1.1.1.261</ecNumber>
    </submittedName>
</protein>
<dbReference type="EC" id="1.1.1.261" evidence="10"/>
<evidence type="ECO:0000256" key="7">
    <source>
        <dbReference type="ARBA" id="ARBA00023098"/>
    </source>
</evidence>
<name>A0A517YVZ0_9BACT</name>
<dbReference type="SUPFAM" id="SSF56796">
    <property type="entry name" value="Dehydroquinate synthase-like"/>
    <property type="match status" value="1"/>
</dbReference>
<evidence type="ECO:0000256" key="3">
    <source>
        <dbReference type="ARBA" id="ARBA00022723"/>
    </source>
</evidence>
<dbReference type="CDD" id="cd08175">
    <property type="entry name" value="G1PDH"/>
    <property type="match status" value="1"/>
</dbReference>